<evidence type="ECO:0000313" key="3">
    <source>
        <dbReference type="Proteomes" id="UP000431264"/>
    </source>
</evidence>
<dbReference type="InterPro" id="IPR025682">
    <property type="entry name" value="CpXC_dom"/>
</dbReference>
<dbReference type="AlphaFoldDB" id="A0A6I4ISZ2"/>
<accession>A0A6I4ISZ2</accession>
<dbReference type="Pfam" id="PF14353">
    <property type="entry name" value="CpXC"/>
    <property type="match status" value="1"/>
</dbReference>
<dbReference type="Proteomes" id="UP000431264">
    <property type="component" value="Unassembled WGS sequence"/>
</dbReference>
<comment type="caution">
    <text evidence="2">The sequence shown here is derived from an EMBL/GenBank/DDBJ whole genome shotgun (WGS) entry which is preliminary data.</text>
</comment>
<dbReference type="OrthoDB" id="1359508at2"/>
<feature type="domain" description="CpXC" evidence="1">
    <location>
        <begin position="10"/>
        <end position="124"/>
    </location>
</feature>
<name>A0A6I4ISZ2_9FLAO</name>
<organism evidence="2 3">
    <name type="scientific">Flavobacterium profundi</name>
    <dbReference type="NCBI Taxonomy" id="1774945"/>
    <lineage>
        <taxon>Bacteria</taxon>
        <taxon>Pseudomonadati</taxon>
        <taxon>Bacteroidota</taxon>
        <taxon>Flavobacteriia</taxon>
        <taxon>Flavobacteriales</taxon>
        <taxon>Flavobacteriaceae</taxon>
        <taxon>Flavobacterium</taxon>
    </lineage>
</organism>
<gene>
    <name evidence="2" type="ORF">GOQ30_12505</name>
</gene>
<evidence type="ECO:0000313" key="2">
    <source>
        <dbReference type="EMBL" id="MVO09984.1"/>
    </source>
</evidence>
<sequence>MSLSTTISENCPHCNSIQEIEYYQTVNITADPNLKDKVLNGTLNSKICTDCLKEINIFSGFLYHDMKNRLMFEVKVSDKQDERKTEVINEFKKNGYIYREIYSYPELVEKIHIFDNNLNDSVIENISNKLKAMLDESLKQIKEPDSEINFNVFFKKIENGFFKKKIVFYCFSHPSQMMEMKYDFKNLTESEKKNLYNIEILRS</sequence>
<keyword evidence="3" id="KW-1185">Reference proteome</keyword>
<proteinExistence type="predicted"/>
<protein>
    <recommendedName>
        <fullName evidence="1">CpXC domain-containing protein</fullName>
    </recommendedName>
</protein>
<dbReference type="RefSeq" id="WP_140998352.1">
    <property type="nucleotide sequence ID" value="NZ_VDCZ01000009.1"/>
</dbReference>
<dbReference type="EMBL" id="WQLW01000009">
    <property type="protein sequence ID" value="MVO09984.1"/>
    <property type="molecule type" value="Genomic_DNA"/>
</dbReference>
<evidence type="ECO:0000259" key="1">
    <source>
        <dbReference type="Pfam" id="PF14353"/>
    </source>
</evidence>
<reference evidence="3" key="1">
    <citation type="submission" date="2019-05" db="EMBL/GenBank/DDBJ databases">
        <title>Flavobacterium profundi sp. nov., isolated from a deep-sea seamount.</title>
        <authorList>
            <person name="Zhang D.-C."/>
        </authorList>
    </citation>
    <scope>NUCLEOTIDE SEQUENCE [LARGE SCALE GENOMIC DNA]</scope>
    <source>
        <strain evidence="3">TP390</strain>
    </source>
</reference>